<feature type="compositionally biased region" description="Basic residues" evidence="1">
    <location>
        <begin position="169"/>
        <end position="178"/>
    </location>
</feature>
<feature type="compositionally biased region" description="Basic and acidic residues" evidence="1">
    <location>
        <begin position="118"/>
        <end position="137"/>
    </location>
</feature>
<name>A0A6J4MQT4_9ACTN</name>
<feature type="compositionally biased region" description="Low complexity" evidence="1">
    <location>
        <begin position="9"/>
        <end position="21"/>
    </location>
</feature>
<feature type="non-terminal residue" evidence="2">
    <location>
        <position position="1"/>
    </location>
</feature>
<feature type="compositionally biased region" description="Basic and acidic residues" evidence="1">
    <location>
        <begin position="48"/>
        <end position="64"/>
    </location>
</feature>
<feature type="non-terminal residue" evidence="2">
    <location>
        <position position="178"/>
    </location>
</feature>
<evidence type="ECO:0000313" key="2">
    <source>
        <dbReference type="EMBL" id="CAA9366095.1"/>
    </source>
</evidence>
<accession>A0A6J4MQT4</accession>
<proteinExistence type="predicted"/>
<dbReference type="EMBL" id="CADCUL010000028">
    <property type="protein sequence ID" value="CAA9366095.1"/>
    <property type="molecule type" value="Genomic_DNA"/>
</dbReference>
<reference evidence="2" key="1">
    <citation type="submission" date="2020-02" db="EMBL/GenBank/DDBJ databases">
        <authorList>
            <person name="Meier V. D."/>
        </authorList>
    </citation>
    <scope>NUCLEOTIDE SEQUENCE</scope>
    <source>
        <strain evidence="2">AVDCRST_MAG21</strain>
    </source>
</reference>
<protein>
    <submittedName>
        <fullName evidence="2">Carbon monoxide dehydrogenase E protein</fullName>
    </submittedName>
</protein>
<gene>
    <name evidence="2" type="ORF">AVDCRST_MAG21-138</name>
</gene>
<sequence>DRPPRRVHPGAAPGRPAGQPHRGPRRHGGDQAHPARGPRGVQVRAGGHAREERRPLEGVRDRVRGVLLDAGTGVRHRGRRRRRAREAARGHAGAGRRRPAGHGRRRRRGHGGAHARGARRDALPGDAQRRRGHDAGRRPPGRAPLRRHGARPAGGRHVLPLPDAAEPRPRRRGRAHDG</sequence>
<organism evidence="2">
    <name type="scientific">uncultured Nocardioidaceae bacterium</name>
    <dbReference type="NCBI Taxonomy" id="253824"/>
    <lineage>
        <taxon>Bacteria</taxon>
        <taxon>Bacillati</taxon>
        <taxon>Actinomycetota</taxon>
        <taxon>Actinomycetes</taxon>
        <taxon>Propionibacteriales</taxon>
        <taxon>Nocardioidaceae</taxon>
        <taxon>environmental samples</taxon>
    </lineage>
</organism>
<evidence type="ECO:0000256" key="1">
    <source>
        <dbReference type="SAM" id="MobiDB-lite"/>
    </source>
</evidence>
<feature type="region of interest" description="Disordered" evidence="1">
    <location>
        <begin position="1"/>
        <end position="178"/>
    </location>
</feature>
<feature type="compositionally biased region" description="Basic residues" evidence="1">
    <location>
        <begin position="94"/>
        <end position="117"/>
    </location>
</feature>
<dbReference type="AlphaFoldDB" id="A0A6J4MQT4"/>
<feature type="compositionally biased region" description="Basic residues" evidence="1">
    <location>
        <begin position="74"/>
        <end position="84"/>
    </location>
</feature>